<name>A0A2P2PWS3_RHIMU</name>
<evidence type="ECO:0000313" key="1">
    <source>
        <dbReference type="EMBL" id="MBX59216.1"/>
    </source>
</evidence>
<dbReference type="AlphaFoldDB" id="A0A2P2PWS3"/>
<sequence length="21" mass="2406">MVGTLLWEVALNLLARLIGHW</sequence>
<accession>A0A2P2PWS3</accession>
<organism evidence="1">
    <name type="scientific">Rhizophora mucronata</name>
    <name type="common">Asiatic mangrove</name>
    <dbReference type="NCBI Taxonomy" id="61149"/>
    <lineage>
        <taxon>Eukaryota</taxon>
        <taxon>Viridiplantae</taxon>
        <taxon>Streptophyta</taxon>
        <taxon>Embryophyta</taxon>
        <taxon>Tracheophyta</taxon>
        <taxon>Spermatophyta</taxon>
        <taxon>Magnoliopsida</taxon>
        <taxon>eudicotyledons</taxon>
        <taxon>Gunneridae</taxon>
        <taxon>Pentapetalae</taxon>
        <taxon>rosids</taxon>
        <taxon>fabids</taxon>
        <taxon>Malpighiales</taxon>
        <taxon>Rhizophoraceae</taxon>
        <taxon>Rhizophora</taxon>
    </lineage>
</organism>
<reference evidence="1" key="1">
    <citation type="submission" date="2018-02" db="EMBL/GenBank/DDBJ databases">
        <title>Rhizophora mucronata_Transcriptome.</title>
        <authorList>
            <person name="Meera S.P."/>
            <person name="Sreeshan A."/>
            <person name="Augustine A."/>
        </authorList>
    </citation>
    <scope>NUCLEOTIDE SEQUENCE</scope>
    <source>
        <tissue evidence="1">Leaf</tissue>
    </source>
</reference>
<protein>
    <submittedName>
        <fullName evidence="1">Uncharacterized protein</fullName>
    </submittedName>
</protein>
<proteinExistence type="predicted"/>
<dbReference type="EMBL" id="GGEC01078732">
    <property type="protein sequence ID" value="MBX59216.1"/>
    <property type="molecule type" value="Transcribed_RNA"/>
</dbReference>